<gene>
    <name evidence="2" type="ORF">FUG_LOCUS336983</name>
    <name evidence="1" type="ORF">MDCFG202_LOCUS34000</name>
</gene>
<dbReference type="AlphaFoldDB" id="A0A2H3HD34"/>
<evidence type="ECO:0000313" key="1">
    <source>
        <dbReference type="EMBL" id="CAG1966372.1"/>
    </source>
</evidence>
<dbReference type="OrthoDB" id="5426988at2759"/>
<dbReference type="OMA" id="VMNLGND"/>
<name>A0A2H3HD34_GIBZA</name>
<reference evidence="2" key="1">
    <citation type="submission" date="2019-04" db="EMBL/GenBank/DDBJ databases">
        <authorList>
            <person name="Melise S."/>
            <person name="Noan J."/>
            <person name="Okalmin O."/>
        </authorList>
    </citation>
    <scope>NUCLEOTIDE SEQUENCE</scope>
    <source>
        <strain evidence="2">FN9</strain>
    </source>
</reference>
<dbReference type="EMBL" id="CAAKMV010000138">
    <property type="protein sequence ID" value="VIO59176.1"/>
    <property type="molecule type" value="Genomic_DNA"/>
</dbReference>
<dbReference type="EMBL" id="CAJPIJ010000071">
    <property type="protein sequence ID" value="CAG1966372.1"/>
    <property type="molecule type" value="Genomic_DNA"/>
</dbReference>
<protein>
    <submittedName>
        <fullName evidence="1">Uncharacterized protein</fullName>
    </submittedName>
</protein>
<reference evidence="1" key="2">
    <citation type="submission" date="2021-03" db="EMBL/GenBank/DDBJ databases">
        <authorList>
            <person name="Alouane T."/>
            <person name="Langin T."/>
            <person name="Bonhomme L."/>
        </authorList>
    </citation>
    <scope>NUCLEOTIDE SEQUENCE</scope>
    <source>
        <strain evidence="1">MDC_Fg202</strain>
    </source>
</reference>
<sequence length="200" mass="22145">MATIHLTAGRTFGIRTVEVPAVASPKGKVVIFNGSSASTRAAVFGALESQLVDPRTQIIDSYIMGKPPSSDLIERELRSVYIEQVLKSADEGHPIVLATCLLNNSEGRRELENILSISRNKQVPLVWVDADFEPRDSRCCRPEIVYRESCFGSGAVGTILPSRTKIDLEGIELVTRMFTPAHTTQEAVQELLYLMRSTRR</sequence>
<organism evidence="1 3">
    <name type="scientific">Gibberella zeae</name>
    <name type="common">Wheat head blight fungus</name>
    <name type="synonym">Fusarium graminearum</name>
    <dbReference type="NCBI Taxonomy" id="5518"/>
    <lineage>
        <taxon>Eukaryota</taxon>
        <taxon>Fungi</taxon>
        <taxon>Dikarya</taxon>
        <taxon>Ascomycota</taxon>
        <taxon>Pezizomycotina</taxon>
        <taxon>Sordariomycetes</taxon>
        <taxon>Hypocreomycetidae</taxon>
        <taxon>Hypocreales</taxon>
        <taxon>Nectriaceae</taxon>
        <taxon>Fusarium</taxon>
    </lineage>
</organism>
<evidence type="ECO:0000313" key="2">
    <source>
        <dbReference type="EMBL" id="VIO59176.1"/>
    </source>
</evidence>
<proteinExistence type="predicted"/>
<dbReference type="Proteomes" id="UP000746612">
    <property type="component" value="Unassembled WGS sequence"/>
</dbReference>
<accession>A0A2H3HD34</accession>
<evidence type="ECO:0000313" key="3">
    <source>
        <dbReference type="Proteomes" id="UP000746612"/>
    </source>
</evidence>